<organism evidence="2 3">
    <name type="scientific">Desulfotalea psychrophila (strain LSv54 / DSM 12343)</name>
    <dbReference type="NCBI Taxonomy" id="177439"/>
    <lineage>
        <taxon>Bacteria</taxon>
        <taxon>Pseudomonadati</taxon>
        <taxon>Thermodesulfobacteriota</taxon>
        <taxon>Desulfobulbia</taxon>
        <taxon>Desulfobulbales</taxon>
        <taxon>Desulfocapsaceae</taxon>
        <taxon>Desulfotalea</taxon>
    </lineage>
</organism>
<sequence>MTEKDIQLFSDRAEAVHASVARVSSMEEAYKYAVDLCAEKEERKPFPGCPKDLSNKPGKIIAAPTLSDDQFASLKGLADAKDFKLIKNNMRSYLGGVDIGFTFADYGIIDTGTIVLNCPNEELRLATMVSEAHIAVLPVAKIVADAYDIEDILTGWMKKADYTAFITGPSRTADVERVLTVGAHGPLYLHILLLEEV</sequence>
<dbReference type="Proteomes" id="UP000000602">
    <property type="component" value="Chromosome"/>
</dbReference>
<dbReference type="HOGENOM" id="CLU_090664_1_3_7"/>
<evidence type="ECO:0000313" key="2">
    <source>
        <dbReference type="EMBL" id="CAG35749.1"/>
    </source>
</evidence>
<name>Q6APH5_DESPS</name>
<dbReference type="Pfam" id="PF02589">
    <property type="entry name" value="LUD_dom"/>
    <property type="match status" value="1"/>
</dbReference>
<dbReference type="PANTHER" id="PTHR43682">
    <property type="entry name" value="LACTATE UTILIZATION PROTEIN C"/>
    <property type="match status" value="1"/>
</dbReference>
<feature type="domain" description="LUD" evidence="1">
    <location>
        <begin position="6"/>
        <end position="194"/>
    </location>
</feature>
<evidence type="ECO:0000313" key="3">
    <source>
        <dbReference type="Proteomes" id="UP000000602"/>
    </source>
</evidence>
<accession>Q6APH5</accession>
<dbReference type="InterPro" id="IPR003741">
    <property type="entry name" value="LUD_dom"/>
</dbReference>
<dbReference type="InterPro" id="IPR037171">
    <property type="entry name" value="NagB/RpiA_transferase-like"/>
</dbReference>
<dbReference type="KEGG" id="dps:DP1020"/>
<protein>
    <submittedName>
        <fullName evidence="2">Hypothetical iron-sulfur protein</fullName>
    </submittedName>
</protein>
<dbReference type="PANTHER" id="PTHR43682:SF1">
    <property type="entry name" value="LACTATE UTILIZATION PROTEIN C"/>
    <property type="match status" value="1"/>
</dbReference>
<dbReference type="EMBL" id="CR522870">
    <property type="protein sequence ID" value="CAG35749.1"/>
    <property type="molecule type" value="Genomic_DNA"/>
</dbReference>
<dbReference type="RefSeq" id="WP_011188263.1">
    <property type="nucleotide sequence ID" value="NC_006138.1"/>
</dbReference>
<keyword evidence="3" id="KW-1185">Reference proteome</keyword>
<reference evidence="3" key="1">
    <citation type="journal article" date="2004" name="Environ. Microbiol.">
        <title>The genome of Desulfotalea psychrophila, a sulfate-reducing bacterium from permanently cold Arctic sediments.</title>
        <authorList>
            <person name="Rabus R."/>
            <person name="Ruepp A."/>
            <person name="Frickey T."/>
            <person name="Rattei T."/>
            <person name="Fartmann B."/>
            <person name="Stark M."/>
            <person name="Bauer M."/>
            <person name="Zibat A."/>
            <person name="Lombardot T."/>
            <person name="Becker I."/>
            <person name="Amann J."/>
            <person name="Gellner K."/>
            <person name="Teeling H."/>
            <person name="Leuschner W.D."/>
            <person name="Gloeckner F.-O."/>
            <person name="Lupas A.N."/>
            <person name="Amann R."/>
            <person name="Klenk H.-P."/>
        </authorList>
    </citation>
    <scope>NUCLEOTIDE SEQUENCE [LARGE SCALE GENOMIC DNA]</scope>
    <source>
        <strain evidence="3">DSM 12343 / LSv54</strain>
    </source>
</reference>
<dbReference type="STRING" id="177439.DP1020"/>
<dbReference type="Gene3D" id="3.40.50.10420">
    <property type="entry name" value="NagB/RpiA/CoA transferase-like"/>
    <property type="match status" value="1"/>
</dbReference>
<evidence type="ECO:0000259" key="1">
    <source>
        <dbReference type="Pfam" id="PF02589"/>
    </source>
</evidence>
<dbReference type="InterPro" id="IPR024185">
    <property type="entry name" value="FTHF_cligase-like_sf"/>
</dbReference>
<dbReference type="AlphaFoldDB" id="Q6APH5"/>
<dbReference type="SUPFAM" id="SSF100950">
    <property type="entry name" value="NagB/RpiA/CoA transferase-like"/>
    <property type="match status" value="1"/>
</dbReference>
<dbReference type="eggNOG" id="COG1556">
    <property type="taxonomic scope" value="Bacteria"/>
</dbReference>
<gene>
    <name evidence="2" type="ordered locus">DP1020</name>
</gene>
<proteinExistence type="predicted"/>
<dbReference type="OrthoDB" id="9794187at2"/>